<evidence type="ECO:0000259" key="2">
    <source>
        <dbReference type="Pfam" id="PF00026"/>
    </source>
</evidence>
<feature type="region of interest" description="Disordered" evidence="1">
    <location>
        <begin position="32"/>
        <end position="67"/>
    </location>
</feature>
<feature type="compositionally biased region" description="Polar residues" evidence="1">
    <location>
        <begin position="155"/>
        <end position="172"/>
    </location>
</feature>
<comment type="caution">
    <text evidence="3">The sequence shown here is derived from an EMBL/GenBank/DDBJ whole genome shotgun (WGS) entry which is preliminary data.</text>
</comment>
<name>A0A8H5GYP3_9AGAR</name>
<dbReference type="AlphaFoldDB" id="A0A8H5GYP3"/>
<evidence type="ECO:0000313" key="3">
    <source>
        <dbReference type="EMBL" id="KAF5373452.1"/>
    </source>
</evidence>
<dbReference type="OrthoDB" id="2747330at2759"/>
<evidence type="ECO:0000313" key="4">
    <source>
        <dbReference type="Proteomes" id="UP000565441"/>
    </source>
</evidence>
<feature type="region of interest" description="Disordered" evidence="1">
    <location>
        <begin position="148"/>
        <end position="184"/>
    </location>
</feature>
<proteinExistence type="predicted"/>
<reference evidence="3 4" key="1">
    <citation type="journal article" date="2020" name="ISME J.">
        <title>Uncovering the hidden diversity of litter-decomposition mechanisms in mushroom-forming fungi.</title>
        <authorList>
            <person name="Floudas D."/>
            <person name="Bentzer J."/>
            <person name="Ahren D."/>
            <person name="Johansson T."/>
            <person name="Persson P."/>
            <person name="Tunlid A."/>
        </authorList>
    </citation>
    <scope>NUCLEOTIDE SEQUENCE [LARGE SCALE GENOMIC DNA]</scope>
    <source>
        <strain evidence="3 4">CBS 661.87</strain>
    </source>
</reference>
<dbReference type="Pfam" id="PF00026">
    <property type="entry name" value="Asp"/>
    <property type="match status" value="1"/>
</dbReference>
<dbReference type="SUPFAM" id="SSF50630">
    <property type="entry name" value="Acid proteases"/>
    <property type="match status" value="1"/>
</dbReference>
<feature type="region of interest" description="Disordered" evidence="1">
    <location>
        <begin position="103"/>
        <end position="125"/>
    </location>
</feature>
<evidence type="ECO:0000256" key="1">
    <source>
        <dbReference type="SAM" id="MobiDB-lite"/>
    </source>
</evidence>
<dbReference type="Proteomes" id="UP000565441">
    <property type="component" value="Unassembled WGS sequence"/>
</dbReference>
<sequence length="265" mass="28584">MSTPTFISIPISESRIGPRTDVLPLPPTIIPPAARESCHPQARTPDGVGYLHLRRRPPSSQPSSTAPLPLRYYHPVLCVQSRQQCQEGRASLLGENSSYYNTSPASGTVTTTARSTPPVTARRRSCSVRVGGKDMRWRNRTSIFDTGRHRKRTPTRTTAISPARGTTPTWTASAPGLSAPSTSKKPVFAPTLGGRTFNVDARGIAFLPLDKADPQGNCTSGITAGDVGRAEQWLVGDVFLKNVYMSTAVGSDTISFSKLKPPWGQ</sequence>
<dbReference type="Gene3D" id="2.40.70.10">
    <property type="entry name" value="Acid Proteases"/>
    <property type="match status" value="1"/>
</dbReference>
<dbReference type="InterPro" id="IPR033121">
    <property type="entry name" value="PEPTIDASE_A1"/>
</dbReference>
<protein>
    <recommendedName>
        <fullName evidence="2">Peptidase A1 domain-containing protein</fullName>
    </recommendedName>
</protein>
<organism evidence="3 4">
    <name type="scientific">Tricholomella constricta</name>
    <dbReference type="NCBI Taxonomy" id="117010"/>
    <lineage>
        <taxon>Eukaryota</taxon>
        <taxon>Fungi</taxon>
        <taxon>Dikarya</taxon>
        <taxon>Basidiomycota</taxon>
        <taxon>Agaricomycotina</taxon>
        <taxon>Agaricomycetes</taxon>
        <taxon>Agaricomycetidae</taxon>
        <taxon>Agaricales</taxon>
        <taxon>Tricholomatineae</taxon>
        <taxon>Lyophyllaceae</taxon>
        <taxon>Tricholomella</taxon>
    </lineage>
</organism>
<feature type="compositionally biased region" description="Polar residues" evidence="1">
    <location>
        <begin position="103"/>
        <end position="118"/>
    </location>
</feature>
<accession>A0A8H5GYP3</accession>
<dbReference type="InterPro" id="IPR021109">
    <property type="entry name" value="Peptidase_aspartic_dom_sf"/>
</dbReference>
<gene>
    <name evidence="3" type="ORF">D9615_009447</name>
</gene>
<keyword evidence="4" id="KW-1185">Reference proteome</keyword>
<feature type="domain" description="Peptidase A1" evidence="2">
    <location>
        <begin position="106"/>
        <end position="258"/>
    </location>
</feature>
<dbReference type="EMBL" id="JAACJP010000039">
    <property type="protein sequence ID" value="KAF5373452.1"/>
    <property type="molecule type" value="Genomic_DNA"/>
</dbReference>